<evidence type="ECO:0000313" key="2">
    <source>
        <dbReference type="EMBL" id="KGP62891.1"/>
    </source>
</evidence>
<comment type="caution">
    <text evidence="2">The sequence shown here is derived from an EMBL/GenBank/DDBJ whole genome shotgun (WGS) entry which is preliminary data.</text>
</comment>
<dbReference type="Proteomes" id="UP000054422">
    <property type="component" value="Unassembled WGS sequence"/>
</dbReference>
<dbReference type="AlphaFoldDB" id="A0A0A2ST76"/>
<dbReference type="STRING" id="1498499.EP47_07765"/>
<protein>
    <recommendedName>
        <fullName evidence="4">DUF2145 domain-containing protein</fullName>
    </recommendedName>
</protein>
<keyword evidence="3" id="KW-1185">Reference proteome</keyword>
<evidence type="ECO:0000313" key="3">
    <source>
        <dbReference type="Proteomes" id="UP000054422"/>
    </source>
</evidence>
<reference evidence="2 3" key="1">
    <citation type="submission" date="2014-05" db="EMBL/GenBank/DDBJ databases">
        <authorList>
            <person name="Rizzardi K."/>
            <person name="Winiecka-Krusnell J."/>
            <person name="Ramliden M."/>
            <person name="Alm E."/>
            <person name="Andersson S."/>
            <person name="Byfors S."/>
        </authorList>
    </citation>
    <scope>NUCLEOTIDE SEQUENCE [LARGE SCALE GENOMIC DNA]</scope>
    <source>
        <strain evidence="2 3">LEGN</strain>
    </source>
</reference>
<dbReference type="EMBL" id="JNCF01000036">
    <property type="protein sequence ID" value="KGP62891.1"/>
    <property type="molecule type" value="Genomic_DNA"/>
</dbReference>
<name>A0A0A2ST76_9GAMM</name>
<gene>
    <name evidence="2" type="ORF">EP47_07765</name>
</gene>
<dbReference type="Pfam" id="PF09916">
    <property type="entry name" value="DUF2145"/>
    <property type="match status" value="1"/>
</dbReference>
<accession>A0A0A2ST76</accession>
<keyword evidence="1" id="KW-0732">Signal</keyword>
<organism evidence="2 3">
    <name type="scientific">Legionella norrlandica</name>
    <dbReference type="NCBI Taxonomy" id="1498499"/>
    <lineage>
        <taxon>Bacteria</taxon>
        <taxon>Pseudomonadati</taxon>
        <taxon>Pseudomonadota</taxon>
        <taxon>Gammaproteobacteria</taxon>
        <taxon>Legionellales</taxon>
        <taxon>Legionellaceae</taxon>
        <taxon>Legionella</taxon>
    </lineage>
</organism>
<dbReference type="RefSeq" id="WP_052117629.1">
    <property type="nucleotide sequence ID" value="NZ_JNCF01000036.1"/>
</dbReference>
<proteinExistence type="predicted"/>
<dbReference type="OrthoDB" id="6623995at2"/>
<evidence type="ECO:0008006" key="4">
    <source>
        <dbReference type="Google" id="ProtNLM"/>
    </source>
</evidence>
<dbReference type="InterPro" id="IPR014547">
    <property type="entry name" value="UCP028477"/>
</dbReference>
<sequence>MKEFKYCLLGLIILFSTTAQAGTTCTQNQFKPELFINASRSALAIQKDLNRSAATVALIARVGSNLQKYGLHYSHIGFAVKNYPGRPGQWTVLHLLNECGTTNSSLYAQGLMNFFMDNLYSMDYQIMIPDTATQNKVKTMLMPDTVKQMHNSHYNMIAYPFSAKYQNSNQWILEVIAISLNPNTPHSHTAAQHYLLKTGYRPSLIHINPMEKIGASMFNKHIAFDDHPFAEQKSHNFSTVTVISIENYLKKRNVLQKIINK</sequence>
<evidence type="ECO:0000256" key="1">
    <source>
        <dbReference type="SAM" id="SignalP"/>
    </source>
</evidence>
<feature type="signal peptide" evidence="1">
    <location>
        <begin position="1"/>
        <end position="21"/>
    </location>
</feature>
<feature type="chain" id="PRO_5001993715" description="DUF2145 domain-containing protein" evidence="1">
    <location>
        <begin position="22"/>
        <end position="261"/>
    </location>
</feature>